<dbReference type="OrthoDB" id="6637876at2"/>
<accession>B2VAX8</accession>
<feature type="coiled-coil region" evidence="1">
    <location>
        <begin position="54"/>
        <end position="114"/>
    </location>
</feature>
<keyword evidence="4" id="KW-1185">Reference proteome</keyword>
<keyword evidence="2" id="KW-1133">Transmembrane helix</keyword>
<dbReference type="RefSeq" id="WP_012443254.1">
    <property type="nucleotide sequence ID" value="NC_010697.1"/>
</dbReference>
<keyword evidence="1" id="KW-0175">Coiled coil</keyword>
<gene>
    <name evidence="3" type="ordered locus">ETA_pET490550</name>
</gene>
<sequence>MSKSISEDFKDAKINMMIEDLLTLEKETENFKEALLGAISEVPEALENAVSDKLIELLQVGEELEKNITEANKEIFDLKETAKHEITKHFSLILADLKSELKSVTDTYKSEAKKTKPLSTTKIVGLCLASVLLLTSVFSGAVYYALSVKNKSELEKFGSGIVELSELTENIIQQLPKEKKLEAESRYKKIMSTDR</sequence>
<feature type="transmembrane region" description="Helical" evidence="2">
    <location>
        <begin position="123"/>
        <end position="146"/>
    </location>
</feature>
<evidence type="ECO:0000313" key="4">
    <source>
        <dbReference type="Proteomes" id="UP000001726"/>
    </source>
</evidence>
<evidence type="ECO:0000256" key="2">
    <source>
        <dbReference type="SAM" id="Phobius"/>
    </source>
</evidence>
<organism evidence="3 4">
    <name type="scientific">Erwinia tasmaniensis (strain DSM 17950 / CFBP 7177 / CIP 109463 / NCPPB 4357 / Et1/99)</name>
    <dbReference type="NCBI Taxonomy" id="465817"/>
    <lineage>
        <taxon>Bacteria</taxon>
        <taxon>Pseudomonadati</taxon>
        <taxon>Pseudomonadota</taxon>
        <taxon>Gammaproteobacteria</taxon>
        <taxon>Enterobacterales</taxon>
        <taxon>Erwiniaceae</taxon>
        <taxon>Erwinia</taxon>
    </lineage>
</organism>
<keyword evidence="2" id="KW-0472">Membrane</keyword>
<evidence type="ECO:0000313" key="3">
    <source>
        <dbReference type="EMBL" id="CAO94897.1"/>
    </source>
</evidence>
<dbReference type="Proteomes" id="UP000001726">
    <property type="component" value="Plasmid pET49"/>
</dbReference>
<geneLocation type="plasmid" evidence="3 4">
    <name>pET49</name>
</geneLocation>
<dbReference type="EMBL" id="CU468131">
    <property type="protein sequence ID" value="CAO94897.1"/>
    <property type="molecule type" value="Genomic_DNA"/>
</dbReference>
<evidence type="ECO:0000256" key="1">
    <source>
        <dbReference type="SAM" id="Coils"/>
    </source>
</evidence>
<reference evidence="3 4" key="1">
    <citation type="journal article" date="2008" name="Environ. Microbiol.">
        <title>The genome of Erwinia tasmaniensis strain Et1/99, a non-pathogenic bacterium in the genus Erwinia.</title>
        <authorList>
            <person name="Kube M."/>
            <person name="Migdoll A.M."/>
            <person name="Mueller I."/>
            <person name="Kuhl H."/>
            <person name="Beck A."/>
            <person name="Reinhardt R."/>
            <person name="Geider K."/>
        </authorList>
    </citation>
    <scope>NUCLEOTIDE SEQUENCE [LARGE SCALE GENOMIC DNA]</scope>
    <source>
        <strain evidence="4">DSM 17950 / CFBP 7177 / CIP 109463 / NCPPB 4357 / Et1/99</strain>
        <plasmid evidence="4">pET49</plasmid>
    </source>
</reference>
<proteinExistence type="predicted"/>
<protein>
    <submittedName>
        <fullName evidence="3">Uncharacterized protein</fullName>
    </submittedName>
</protein>
<keyword evidence="3" id="KW-0614">Plasmid</keyword>
<dbReference type="HOGENOM" id="CLU_1394463_0_0_6"/>
<name>B2VAX8_ERWT9</name>
<dbReference type="KEGG" id="eta:ETA_pET490550"/>
<keyword evidence="2" id="KW-0812">Transmembrane</keyword>
<dbReference type="AlphaFoldDB" id="B2VAX8"/>